<feature type="non-terminal residue" evidence="2">
    <location>
        <position position="87"/>
    </location>
</feature>
<dbReference type="EMBL" id="CAJOBS010012620">
    <property type="protein sequence ID" value="CAF4949290.1"/>
    <property type="molecule type" value="Genomic_DNA"/>
</dbReference>
<protein>
    <submittedName>
        <fullName evidence="2">Uncharacterized protein</fullName>
    </submittedName>
</protein>
<evidence type="ECO:0000256" key="1">
    <source>
        <dbReference type="SAM" id="MobiDB-lite"/>
    </source>
</evidence>
<proteinExistence type="predicted"/>
<dbReference type="AlphaFoldDB" id="A0A821XTZ9"/>
<dbReference type="Proteomes" id="UP000663838">
    <property type="component" value="Unassembled WGS sequence"/>
</dbReference>
<feature type="region of interest" description="Disordered" evidence="1">
    <location>
        <begin position="1"/>
        <end position="51"/>
    </location>
</feature>
<evidence type="ECO:0000313" key="3">
    <source>
        <dbReference type="Proteomes" id="UP000663838"/>
    </source>
</evidence>
<gene>
    <name evidence="2" type="ORF">TOA249_LOCUS33792</name>
</gene>
<name>A0A821XTZ9_9BILA</name>
<sequence length="87" mass="9582">MNGTGDESRENPELKSGPRSTSPNKMEQITPEVQDASTNPSSFQASNIPALQSQEFAHDSVMTENISLDLNKFKPLLDNIEDRPIPP</sequence>
<organism evidence="2 3">
    <name type="scientific">Rotaria socialis</name>
    <dbReference type="NCBI Taxonomy" id="392032"/>
    <lineage>
        <taxon>Eukaryota</taxon>
        <taxon>Metazoa</taxon>
        <taxon>Spiralia</taxon>
        <taxon>Gnathifera</taxon>
        <taxon>Rotifera</taxon>
        <taxon>Eurotatoria</taxon>
        <taxon>Bdelloidea</taxon>
        <taxon>Philodinida</taxon>
        <taxon>Philodinidae</taxon>
        <taxon>Rotaria</taxon>
    </lineage>
</organism>
<reference evidence="2" key="1">
    <citation type="submission" date="2021-02" db="EMBL/GenBank/DDBJ databases">
        <authorList>
            <person name="Nowell W R."/>
        </authorList>
    </citation>
    <scope>NUCLEOTIDE SEQUENCE</scope>
</reference>
<feature type="compositionally biased region" description="Polar residues" evidence="1">
    <location>
        <begin position="18"/>
        <end position="27"/>
    </location>
</feature>
<comment type="caution">
    <text evidence="2">The sequence shown here is derived from an EMBL/GenBank/DDBJ whole genome shotgun (WGS) entry which is preliminary data.</text>
</comment>
<evidence type="ECO:0000313" key="2">
    <source>
        <dbReference type="EMBL" id="CAF4949290.1"/>
    </source>
</evidence>
<feature type="compositionally biased region" description="Basic and acidic residues" evidence="1">
    <location>
        <begin position="1"/>
        <end position="13"/>
    </location>
</feature>
<accession>A0A821XTZ9</accession>
<feature type="compositionally biased region" description="Polar residues" evidence="1">
    <location>
        <begin position="35"/>
        <end position="51"/>
    </location>
</feature>